<dbReference type="Pfam" id="PF07228">
    <property type="entry name" value="SpoIIE"/>
    <property type="match status" value="1"/>
</dbReference>
<feature type="transmembrane region" description="Helical" evidence="2">
    <location>
        <begin position="81"/>
        <end position="101"/>
    </location>
</feature>
<dbReference type="InterPro" id="IPR036457">
    <property type="entry name" value="PPM-type-like_dom_sf"/>
</dbReference>
<dbReference type="Gene3D" id="3.60.40.10">
    <property type="entry name" value="PPM-type phosphatase domain"/>
    <property type="match status" value="1"/>
</dbReference>
<dbReference type="GO" id="GO:0016791">
    <property type="term" value="F:phosphatase activity"/>
    <property type="evidence" value="ECO:0007669"/>
    <property type="project" value="TreeGrafter"/>
</dbReference>
<keyword evidence="1" id="KW-0378">Hydrolase</keyword>
<keyword evidence="2" id="KW-0812">Transmembrane</keyword>
<dbReference type="InterPro" id="IPR052016">
    <property type="entry name" value="Bact_Sigma-Reg"/>
</dbReference>
<keyword evidence="2" id="KW-1133">Transmembrane helix</keyword>
<dbReference type="OrthoDB" id="3210173at2"/>
<dbReference type="SMART" id="SM00331">
    <property type="entry name" value="PP2C_SIG"/>
    <property type="match status" value="1"/>
</dbReference>
<dbReference type="EMBL" id="BIFH01000015">
    <property type="protein sequence ID" value="GCD94488.1"/>
    <property type="molecule type" value="Genomic_DNA"/>
</dbReference>
<evidence type="ECO:0000259" key="3">
    <source>
        <dbReference type="SMART" id="SM00331"/>
    </source>
</evidence>
<sequence>MPALALPARRAVPVAVGLYVAVLVSRAFAPDYLDMHAVLIAVPAVVAMAYRPWLTATAGVVALATRLLLNPHVYGGGGDKSTTGVSAAILIVTLFGCWVGWERRRQDARLHRVQSVAEVAQRALLRPVPRAIGRFGFAVRYRAAAEEASIGGDLYEVLETPYGVRVLLGDVRGKGLEAVDMAARTLGAFREAAYDAPTLAEVGARVDRSLNRQLGTEDFVTAVMVELCPGEGTMQVLACGHPSPLLVRGGTVGEVIAEAGLPLGMGLLPAATARAVEQVPFRPGDVLLMHTDGVTEARNTSGAFYPLGRHLTTYAHNDAAGMLDAVEQALIAHVGGKLEDDAAMLAVTLTGPLLKIVKPARALEPTHQSA</sequence>
<accession>A0A401YIU3</accession>
<evidence type="ECO:0000256" key="2">
    <source>
        <dbReference type="SAM" id="Phobius"/>
    </source>
</evidence>
<proteinExistence type="predicted"/>
<dbReference type="RefSeq" id="WP_160161361.1">
    <property type="nucleotide sequence ID" value="NZ_BIFH01000015.1"/>
</dbReference>
<reference evidence="4 5" key="1">
    <citation type="submission" date="2018-12" db="EMBL/GenBank/DDBJ databases">
        <title>Draft genome sequence of Embleya hyalina NBRC 13850T.</title>
        <authorList>
            <person name="Komaki H."/>
            <person name="Hosoyama A."/>
            <person name="Kimura A."/>
            <person name="Ichikawa N."/>
            <person name="Tamura T."/>
        </authorList>
    </citation>
    <scope>NUCLEOTIDE SEQUENCE [LARGE SCALE GENOMIC DNA]</scope>
    <source>
        <strain evidence="4 5">NBRC 13850</strain>
    </source>
</reference>
<evidence type="ECO:0000313" key="4">
    <source>
        <dbReference type="EMBL" id="GCD94488.1"/>
    </source>
</evidence>
<dbReference type="PANTHER" id="PTHR43156">
    <property type="entry name" value="STAGE II SPORULATION PROTEIN E-RELATED"/>
    <property type="match status" value="1"/>
</dbReference>
<keyword evidence="5" id="KW-1185">Reference proteome</keyword>
<dbReference type="AlphaFoldDB" id="A0A401YIU3"/>
<dbReference type="InterPro" id="IPR001932">
    <property type="entry name" value="PPM-type_phosphatase-like_dom"/>
</dbReference>
<dbReference type="Proteomes" id="UP000286931">
    <property type="component" value="Unassembled WGS sequence"/>
</dbReference>
<protein>
    <submittedName>
        <fullName evidence="4">Membrane protein</fullName>
    </submittedName>
</protein>
<evidence type="ECO:0000256" key="1">
    <source>
        <dbReference type="ARBA" id="ARBA00022801"/>
    </source>
</evidence>
<dbReference type="FunFam" id="3.60.40.10:FF:000058">
    <property type="entry name" value="Stage II sporulation protein E"/>
    <property type="match status" value="1"/>
</dbReference>
<comment type="caution">
    <text evidence="4">The sequence shown here is derived from an EMBL/GenBank/DDBJ whole genome shotgun (WGS) entry which is preliminary data.</text>
</comment>
<feature type="transmembrane region" description="Helical" evidence="2">
    <location>
        <begin position="12"/>
        <end position="29"/>
    </location>
</feature>
<feature type="transmembrane region" description="Helical" evidence="2">
    <location>
        <begin position="49"/>
        <end position="69"/>
    </location>
</feature>
<organism evidence="4 5">
    <name type="scientific">Embleya hyalina</name>
    <dbReference type="NCBI Taxonomy" id="516124"/>
    <lineage>
        <taxon>Bacteria</taxon>
        <taxon>Bacillati</taxon>
        <taxon>Actinomycetota</taxon>
        <taxon>Actinomycetes</taxon>
        <taxon>Kitasatosporales</taxon>
        <taxon>Streptomycetaceae</taxon>
        <taxon>Embleya</taxon>
    </lineage>
</organism>
<keyword evidence="2" id="KW-0472">Membrane</keyword>
<gene>
    <name evidence="4" type="ORF">EHYA_02157</name>
</gene>
<evidence type="ECO:0000313" key="5">
    <source>
        <dbReference type="Proteomes" id="UP000286931"/>
    </source>
</evidence>
<feature type="domain" description="PPM-type phosphatase" evidence="3">
    <location>
        <begin position="138"/>
        <end position="349"/>
    </location>
</feature>
<name>A0A401YIU3_9ACTN</name>
<dbReference type="PANTHER" id="PTHR43156:SF2">
    <property type="entry name" value="STAGE II SPORULATION PROTEIN E"/>
    <property type="match status" value="1"/>
</dbReference>